<dbReference type="AlphaFoldDB" id="A0A6A6ZS51"/>
<proteinExistence type="predicted"/>
<dbReference type="Gene3D" id="1.25.40.10">
    <property type="entry name" value="Tetratricopeptide repeat domain"/>
    <property type="match status" value="1"/>
</dbReference>
<sequence>MPPALDRLLASPSALRLLRSIVNGSACESGVFCHNTKATRRQYASDHDARPKRKWQRWKETLQAIPNRDKVRQALEADNLRKAAPPQATSHKAAHEANLEAEERHAALIDGISVGQTADNDAARWAASLSRRERYHGWRGILAIWNLRRWASAPLPTDGASHADFLWGTFIKHPELVTPVIDHAAEVLKTTGQVHPRLYELLMSYWLPRHPIKALKHHHMMLIKLQLKALPLKKLARYASSTFKPAAYKVLMEIYWASNERDLYDETVPALADKGNLTMARQWHSLCMHRSDLPSESVADHPMVRIFTAESQAAGNIDSVSKEASRKDRTYNKELMRRLLGRDTPPVRFDDVFTARMFATKTFPPASIIKGLAMVGVNEIGPQAVLAMALRTDPLEDLPRMFEELRAAGIALQGCVYSLAIEKFALTHKWHLVRSMLDTDQHPDVFEDVKVQRKLLDFYLDQEDVLQAQRTLAIMTLFHNNSSEESWNLLLQAHIKRTGPRHITEVLQDMRVGGTMVNADSIAAIKSLLRRRQVGRKPVTIMPGAYDDVRFVTRIYMAILEFGMGPVSPPIWREIIRRFGMTGRFRELRRLLLWLLCWYAPRSSKQFADLPASPFRDAAFQKLQKAVPNRERYFNFPGTVSQHETEMHPVRRLFPPSLQQGLIIWGFRAGLLPNANLEQSLINSPLARKHYRRRLLQRDILKRKRWSIGLKTLVLLRDLGVFVHHHTVVKALQMQFIVLFGRGRSNKIENRISEQVNAISYSTYVREVNEIWGSQLIREPRLFHTGMIHDHIWHPRMRRKIGRRTSISVTHMLSRECRGSNEESDAPAGASEDAALQNLKRGFEAQALAQQPGFEWMHEASLDTTPAKRVVGRLRPRVGRTK</sequence>
<evidence type="ECO:0008006" key="3">
    <source>
        <dbReference type="Google" id="ProtNLM"/>
    </source>
</evidence>
<dbReference type="EMBL" id="MU006233">
    <property type="protein sequence ID" value="KAF2823115.1"/>
    <property type="molecule type" value="Genomic_DNA"/>
</dbReference>
<evidence type="ECO:0000313" key="2">
    <source>
        <dbReference type="Proteomes" id="UP000799424"/>
    </source>
</evidence>
<keyword evidence="2" id="KW-1185">Reference proteome</keyword>
<dbReference type="Proteomes" id="UP000799424">
    <property type="component" value="Unassembled WGS sequence"/>
</dbReference>
<accession>A0A6A6ZS51</accession>
<organism evidence="1 2">
    <name type="scientific">Ophiobolus disseminans</name>
    <dbReference type="NCBI Taxonomy" id="1469910"/>
    <lineage>
        <taxon>Eukaryota</taxon>
        <taxon>Fungi</taxon>
        <taxon>Dikarya</taxon>
        <taxon>Ascomycota</taxon>
        <taxon>Pezizomycotina</taxon>
        <taxon>Dothideomycetes</taxon>
        <taxon>Pleosporomycetidae</taxon>
        <taxon>Pleosporales</taxon>
        <taxon>Pleosporineae</taxon>
        <taxon>Phaeosphaeriaceae</taxon>
        <taxon>Ophiobolus</taxon>
    </lineage>
</organism>
<dbReference type="OrthoDB" id="5366531at2759"/>
<protein>
    <recommendedName>
        <fullName evidence="3">Pentatricopeptide repeat domain-containing protein</fullName>
    </recommendedName>
</protein>
<name>A0A6A6ZS51_9PLEO</name>
<gene>
    <name evidence="1" type="ORF">CC86DRAFT_372826</name>
</gene>
<evidence type="ECO:0000313" key="1">
    <source>
        <dbReference type="EMBL" id="KAF2823115.1"/>
    </source>
</evidence>
<reference evidence="1" key="1">
    <citation type="journal article" date="2020" name="Stud. Mycol.">
        <title>101 Dothideomycetes genomes: a test case for predicting lifestyles and emergence of pathogens.</title>
        <authorList>
            <person name="Haridas S."/>
            <person name="Albert R."/>
            <person name="Binder M."/>
            <person name="Bloem J."/>
            <person name="Labutti K."/>
            <person name="Salamov A."/>
            <person name="Andreopoulos B."/>
            <person name="Baker S."/>
            <person name="Barry K."/>
            <person name="Bills G."/>
            <person name="Bluhm B."/>
            <person name="Cannon C."/>
            <person name="Castanera R."/>
            <person name="Culley D."/>
            <person name="Daum C."/>
            <person name="Ezra D."/>
            <person name="Gonzalez J."/>
            <person name="Henrissat B."/>
            <person name="Kuo A."/>
            <person name="Liang C."/>
            <person name="Lipzen A."/>
            <person name="Lutzoni F."/>
            <person name="Magnuson J."/>
            <person name="Mondo S."/>
            <person name="Nolan M."/>
            <person name="Ohm R."/>
            <person name="Pangilinan J."/>
            <person name="Park H.-J."/>
            <person name="Ramirez L."/>
            <person name="Alfaro M."/>
            <person name="Sun H."/>
            <person name="Tritt A."/>
            <person name="Yoshinaga Y."/>
            <person name="Zwiers L.-H."/>
            <person name="Turgeon B."/>
            <person name="Goodwin S."/>
            <person name="Spatafora J."/>
            <person name="Crous P."/>
            <person name="Grigoriev I."/>
        </authorList>
    </citation>
    <scope>NUCLEOTIDE SEQUENCE</scope>
    <source>
        <strain evidence="1">CBS 113818</strain>
    </source>
</reference>
<dbReference type="InterPro" id="IPR011990">
    <property type="entry name" value="TPR-like_helical_dom_sf"/>
</dbReference>